<dbReference type="eggNOG" id="KOG2903">
    <property type="taxonomic scope" value="Eukaryota"/>
</dbReference>
<dbReference type="GeneID" id="25915817"/>
<evidence type="ECO:0000313" key="2">
    <source>
        <dbReference type="EMBL" id="KNC72135.1"/>
    </source>
</evidence>
<name>A0A0L0F5Z5_9EUKA</name>
<dbReference type="AlphaFoldDB" id="A0A0L0F5Z5"/>
<dbReference type="Pfam" id="PF13409">
    <property type="entry name" value="GST_N_2"/>
    <property type="match status" value="1"/>
</dbReference>
<reference evidence="2 3" key="1">
    <citation type="submission" date="2011-02" db="EMBL/GenBank/DDBJ databases">
        <title>The Genome Sequence of Sphaeroforma arctica JP610.</title>
        <authorList>
            <consortium name="The Broad Institute Genome Sequencing Platform"/>
            <person name="Russ C."/>
            <person name="Cuomo C."/>
            <person name="Young S.K."/>
            <person name="Zeng Q."/>
            <person name="Gargeya S."/>
            <person name="Alvarado L."/>
            <person name="Berlin A."/>
            <person name="Chapman S.B."/>
            <person name="Chen Z."/>
            <person name="Freedman E."/>
            <person name="Gellesch M."/>
            <person name="Goldberg J."/>
            <person name="Griggs A."/>
            <person name="Gujja S."/>
            <person name="Heilman E."/>
            <person name="Heiman D."/>
            <person name="Howarth C."/>
            <person name="Mehta T."/>
            <person name="Neiman D."/>
            <person name="Pearson M."/>
            <person name="Roberts A."/>
            <person name="Saif S."/>
            <person name="Shea T."/>
            <person name="Shenoy N."/>
            <person name="Sisk P."/>
            <person name="Stolte C."/>
            <person name="Sykes S."/>
            <person name="White J."/>
            <person name="Yandava C."/>
            <person name="Burger G."/>
            <person name="Gray M.W."/>
            <person name="Holland P.W.H."/>
            <person name="King N."/>
            <person name="Lang F.B.F."/>
            <person name="Roger A.J."/>
            <person name="Ruiz-Trillo I."/>
            <person name="Haas B."/>
            <person name="Nusbaum C."/>
            <person name="Birren B."/>
        </authorList>
    </citation>
    <scope>NUCLEOTIDE SEQUENCE [LARGE SCALE GENOMIC DNA]</scope>
    <source>
        <strain evidence="2 3">JP610</strain>
    </source>
</reference>
<accession>A0A0L0F5Z5</accession>
<dbReference type="Proteomes" id="UP000054560">
    <property type="component" value="Unassembled WGS sequence"/>
</dbReference>
<dbReference type="GO" id="GO:0005737">
    <property type="term" value="C:cytoplasm"/>
    <property type="evidence" value="ECO:0007669"/>
    <property type="project" value="TreeGrafter"/>
</dbReference>
<dbReference type="OrthoDB" id="2309723at2759"/>
<feature type="non-terminal residue" evidence="2">
    <location>
        <position position="201"/>
    </location>
</feature>
<dbReference type="STRING" id="667725.A0A0L0F5Z5"/>
<dbReference type="EMBL" id="KQ247524">
    <property type="protein sequence ID" value="KNC72135.1"/>
    <property type="molecule type" value="Genomic_DNA"/>
</dbReference>
<dbReference type="InterPro" id="IPR036249">
    <property type="entry name" value="Thioredoxin-like_sf"/>
</dbReference>
<dbReference type="InterPro" id="IPR016639">
    <property type="entry name" value="GST_Omega/GSH"/>
</dbReference>
<dbReference type="PANTHER" id="PTHR32419:SF6">
    <property type="entry name" value="GLUTATHIONE S-TRANSFERASE OMEGA-LIKE 1-RELATED"/>
    <property type="match status" value="1"/>
</dbReference>
<dbReference type="GO" id="GO:0004364">
    <property type="term" value="F:glutathione transferase activity"/>
    <property type="evidence" value="ECO:0007669"/>
    <property type="project" value="InterPro"/>
</dbReference>
<proteinExistence type="predicted"/>
<dbReference type="RefSeq" id="XP_014146037.1">
    <property type="nucleotide sequence ID" value="XM_014290562.1"/>
</dbReference>
<organism evidence="2 3">
    <name type="scientific">Sphaeroforma arctica JP610</name>
    <dbReference type="NCBI Taxonomy" id="667725"/>
    <lineage>
        <taxon>Eukaryota</taxon>
        <taxon>Ichthyosporea</taxon>
        <taxon>Ichthyophonida</taxon>
        <taxon>Sphaeroforma</taxon>
    </lineage>
</organism>
<keyword evidence="3" id="KW-1185">Reference proteome</keyword>
<evidence type="ECO:0000259" key="1">
    <source>
        <dbReference type="Pfam" id="PF13409"/>
    </source>
</evidence>
<sequence length="201" mass="23149">MSKSKTAVDEVSDGGAFVRTDAGYRDWVKADGSTPFKPEADRYHLYVSYACPWACRCLAVRSIKGLEDVISISVVHPVWDKTRPEDENDSHRGWMFRGEDEFKGNIPDMLNQATCVRDLYDLCNDKTGKYTVPVLWDKKTKSIVSNESSEIIRMFNDEFNELCKRPEIDLYPKALRKDIEAVNEWVYPMLNNGVYRRCVST</sequence>
<dbReference type="Gene3D" id="1.20.1050.10">
    <property type="match status" value="1"/>
</dbReference>
<gene>
    <name evidence="2" type="ORF">SARC_15313</name>
</gene>
<dbReference type="Gene3D" id="3.40.30.10">
    <property type="entry name" value="Glutaredoxin"/>
    <property type="match status" value="1"/>
</dbReference>
<dbReference type="FunFam" id="3.40.30.10:FF:000198">
    <property type="entry name" value="Glutathione S-transferase family protein"/>
    <property type="match status" value="1"/>
</dbReference>
<dbReference type="PANTHER" id="PTHR32419">
    <property type="entry name" value="GLUTATHIONYL-HYDROQUINONE REDUCTASE"/>
    <property type="match status" value="1"/>
</dbReference>
<feature type="domain" description="GST N-terminal" evidence="1">
    <location>
        <begin position="50"/>
        <end position="157"/>
    </location>
</feature>
<protein>
    <recommendedName>
        <fullName evidence="1">GST N-terminal domain-containing protein</fullName>
    </recommendedName>
</protein>
<dbReference type="InterPro" id="IPR004045">
    <property type="entry name" value="Glutathione_S-Trfase_N"/>
</dbReference>
<evidence type="ECO:0000313" key="3">
    <source>
        <dbReference type="Proteomes" id="UP000054560"/>
    </source>
</evidence>
<dbReference type="SUPFAM" id="SSF52833">
    <property type="entry name" value="Thioredoxin-like"/>
    <property type="match status" value="1"/>
</dbReference>